<proteinExistence type="inferred from homology"/>
<evidence type="ECO:0000256" key="2">
    <source>
        <dbReference type="ARBA" id="ARBA00009347"/>
    </source>
</evidence>
<dbReference type="GO" id="GO:0050660">
    <property type="term" value="F:flavin adenine dinucleotide binding"/>
    <property type="evidence" value="ECO:0007669"/>
    <property type="project" value="InterPro"/>
</dbReference>
<evidence type="ECO:0000256" key="5">
    <source>
        <dbReference type="ARBA" id="ARBA00023002"/>
    </source>
</evidence>
<comment type="cofactor">
    <cofactor evidence="1 6">
        <name>FAD</name>
        <dbReference type="ChEBI" id="CHEBI:57692"/>
    </cofactor>
</comment>
<dbReference type="EMBL" id="SHBP01000015">
    <property type="protein sequence ID" value="RZO19226.1"/>
    <property type="molecule type" value="Genomic_DNA"/>
</dbReference>
<evidence type="ECO:0000256" key="4">
    <source>
        <dbReference type="ARBA" id="ARBA00022827"/>
    </source>
</evidence>
<sequence length="379" mass="40982">MALVLNEEQQMLKESAQGFLTEHAPIAELRAQRDAGSETGYSSTLWNQMVNMGWAAILVPEEYGGLAFGHVGMAQIVEQSGRTLTASPLFSTAVLGVTAISLAGNEKQKTELLSGIAAGEITMALAVDEKIHHSPTQTAMRAEKKGDSYLLSGVKRYVVDGSTADKLIVVTRTAGTPGEMKGISLFVVDRTAEGVTVERTQMVDGRNAAIISFTNVEVGLDALLGEQDRGFRTLSATLDAGNAHLAAELLGIAQESFDRTLQYMKERKQFGAFIGSFQALQHRASHWWSEIELCKSVVLKALQSIDEGDVKSPALASIAKAKLCEVAELSTNEAIQLHGGIGMTDEYEIGFFIKRARPAQALFGDYNYHADRYALICGY</sequence>
<keyword evidence="3 6" id="KW-0285">Flavoprotein</keyword>
<keyword evidence="4 6" id="KW-0274">FAD</keyword>
<dbReference type="InterPro" id="IPR009075">
    <property type="entry name" value="AcylCo_DH/oxidase_C"/>
</dbReference>
<feature type="domain" description="Acyl-CoA dehydrogenase/oxidase C-terminal" evidence="7">
    <location>
        <begin position="228"/>
        <end position="371"/>
    </location>
</feature>
<dbReference type="AlphaFoldDB" id="A0A520MDB9"/>
<dbReference type="SUPFAM" id="SSF56645">
    <property type="entry name" value="Acyl-CoA dehydrogenase NM domain-like"/>
    <property type="match status" value="1"/>
</dbReference>
<dbReference type="Pfam" id="PF02771">
    <property type="entry name" value="Acyl-CoA_dh_N"/>
    <property type="match status" value="1"/>
</dbReference>
<dbReference type="Pfam" id="PF02770">
    <property type="entry name" value="Acyl-CoA_dh_M"/>
    <property type="match status" value="1"/>
</dbReference>
<evidence type="ECO:0000313" key="11">
    <source>
        <dbReference type="Proteomes" id="UP000315889"/>
    </source>
</evidence>
<dbReference type="PANTHER" id="PTHR43884">
    <property type="entry name" value="ACYL-COA DEHYDROGENASE"/>
    <property type="match status" value="1"/>
</dbReference>
<evidence type="ECO:0000256" key="6">
    <source>
        <dbReference type="RuleBase" id="RU362125"/>
    </source>
</evidence>
<dbReference type="Gene3D" id="1.10.540.10">
    <property type="entry name" value="Acyl-CoA dehydrogenase/oxidase, N-terminal domain"/>
    <property type="match status" value="1"/>
</dbReference>
<accession>A0A520MDB9</accession>
<organism evidence="10 11">
    <name type="scientific">SAR92 clade bacterium</name>
    <dbReference type="NCBI Taxonomy" id="2315479"/>
    <lineage>
        <taxon>Bacteria</taxon>
        <taxon>Pseudomonadati</taxon>
        <taxon>Pseudomonadota</taxon>
        <taxon>Gammaproteobacteria</taxon>
        <taxon>Cellvibrionales</taxon>
        <taxon>Porticoccaceae</taxon>
        <taxon>SAR92 clade</taxon>
    </lineage>
</organism>
<name>A0A520MDB9_9GAMM</name>
<dbReference type="GO" id="GO:0003995">
    <property type="term" value="F:acyl-CoA dehydrogenase activity"/>
    <property type="evidence" value="ECO:0007669"/>
    <property type="project" value="TreeGrafter"/>
</dbReference>
<dbReference type="SUPFAM" id="SSF47203">
    <property type="entry name" value="Acyl-CoA dehydrogenase C-terminal domain-like"/>
    <property type="match status" value="1"/>
</dbReference>
<dbReference type="InterPro" id="IPR046373">
    <property type="entry name" value="Acyl-CoA_Oxase/DH_mid-dom_sf"/>
</dbReference>
<keyword evidence="5 6" id="KW-0560">Oxidoreductase</keyword>
<reference evidence="10 11" key="1">
    <citation type="submission" date="2019-02" db="EMBL/GenBank/DDBJ databases">
        <title>Prokaryotic population dynamics and viral predation in marine succession experiment using metagenomics: the confinement effect.</title>
        <authorList>
            <person name="Haro-Moreno J.M."/>
            <person name="Rodriguez-Valera F."/>
            <person name="Lopez-Perez M."/>
        </authorList>
    </citation>
    <scope>NUCLEOTIDE SEQUENCE [LARGE SCALE GENOMIC DNA]</scope>
    <source>
        <strain evidence="10">MED-G170</strain>
    </source>
</reference>
<evidence type="ECO:0000256" key="3">
    <source>
        <dbReference type="ARBA" id="ARBA00022630"/>
    </source>
</evidence>
<dbReference type="InterPro" id="IPR013786">
    <property type="entry name" value="AcylCoA_DH/ox_N"/>
</dbReference>
<dbReference type="InterPro" id="IPR009100">
    <property type="entry name" value="AcylCoA_DH/oxidase_NM_dom_sf"/>
</dbReference>
<comment type="similarity">
    <text evidence="2 6">Belongs to the acyl-CoA dehydrogenase family.</text>
</comment>
<gene>
    <name evidence="10" type="ORF">EVB03_08480</name>
</gene>
<evidence type="ECO:0000313" key="10">
    <source>
        <dbReference type="EMBL" id="RZO19226.1"/>
    </source>
</evidence>
<evidence type="ECO:0000259" key="7">
    <source>
        <dbReference type="Pfam" id="PF00441"/>
    </source>
</evidence>
<dbReference type="Proteomes" id="UP000315889">
    <property type="component" value="Unassembled WGS sequence"/>
</dbReference>
<protein>
    <submittedName>
        <fullName evidence="10">Acyl-CoA dehydrogenase</fullName>
    </submittedName>
</protein>
<feature type="domain" description="Acyl-CoA dehydrogenase/oxidase N-terminal" evidence="9">
    <location>
        <begin position="6"/>
        <end position="120"/>
    </location>
</feature>
<feature type="domain" description="Acyl-CoA oxidase/dehydrogenase middle" evidence="8">
    <location>
        <begin position="137"/>
        <end position="212"/>
    </location>
</feature>
<evidence type="ECO:0000259" key="9">
    <source>
        <dbReference type="Pfam" id="PF02771"/>
    </source>
</evidence>
<dbReference type="CDD" id="cd00567">
    <property type="entry name" value="ACAD"/>
    <property type="match status" value="1"/>
</dbReference>
<dbReference type="InterPro" id="IPR006091">
    <property type="entry name" value="Acyl-CoA_Oxase/DH_mid-dom"/>
</dbReference>
<dbReference type="Gene3D" id="1.20.140.10">
    <property type="entry name" value="Butyryl-CoA Dehydrogenase, subunit A, domain 3"/>
    <property type="match status" value="1"/>
</dbReference>
<evidence type="ECO:0000259" key="8">
    <source>
        <dbReference type="Pfam" id="PF02770"/>
    </source>
</evidence>
<dbReference type="Pfam" id="PF00441">
    <property type="entry name" value="Acyl-CoA_dh_1"/>
    <property type="match status" value="1"/>
</dbReference>
<comment type="caution">
    <text evidence="10">The sequence shown here is derived from an EMBL/GenBank/DDBJ whole genome shotgun (WGS) entry which is preliminary data.</text>
</comment>
<dbReference type="PANTHER" id="PTHR43884:SF20">
    <property type="entry name" value="ACYL-COA DEHYDROGENASE FADE28"/>
    <property type="match status" value="1"/>
</dbReference>
<dbReference type="InterPro" id="IPR037069">
    <property type="entry name" value="AcylCoA_DH/ox_N_sf"/>
</dbReference>
<dbReference type="InterPro" id="IPR036250">
    <property type="entry name" value="AcylCo_DH-like_C"/>
</dbReference>
<evidence type="ECO:0000256" key="1">
    <source>
        <dbReference type="ARBA" id="ARBA00001974"/>
    </source>
</evidence>
<dbReference type="Gene3D" id="2.40.110.10">
    <property type="entry name" value="Butyryl-CoA Dehydrogenase, subunit A, domain 2"/>
    <property type="match status" value="1"/>
</dbReference>